<dbReference type="EMBL" id="AQQR01000006">
    <property type="protein sequence ID" value="OWU72652.1"/>
    <property type="molecule type" value="Genomic_DNA"/>
</dbReference>
<keyword evidence="4" id="KW-1185">Reference proteome</keyword>
<proteinExistence type="predicted"/>
<name>A0A225NL18_9RHOB</name>
<evidence type="ECO:0000313" key="4">
    <source>
        <dbReference type="Proteomes" id="UP000215377"/>
    </source>
</evidence>
<reference evidence="3 4" key="1">
    <citation type="submission" date="2013-04" db="EMBL/GenBank/DDBJ databases">
        <title>Oceanicola sp. 22II1-22F33 Genome Sequencing.</title>
        <authorList>
            <person name="Lai Q."/>
            <person name="Li G."/>
            <person name="Shao Z."/>
        </authorList>
    </citation>
    <scope>NUCLEOTIDE SEQUENCE [LARGE SCALE GENOMIC DNA]</scope>
    <source>
        <strain evidence="3 4">22II1-22F33</strain>
    </source>
</reference>
<dbReference type="GO" id="GO:0003677">
    <property type="term" value="F:DNA binding"/>
    <property type="evidence" value="ECO:0007669"/>
    <property type="project" value="UniProtKB-KW"/>
</dbReference>
<evidence type="ECO:0000256" key="1">
    <source>
        <dbReference type="ARBA" id="ARBA00023125"/>
    </source>
</evidence>
<dbReference type="InterPro" id="IPR001647">
    <property type="entry name" value="HTH_TetR"/>
</dbReference>
<protein>
    <recommendedName>
        <fullName evidence="2">HTH tetR-type domain-containing protein</fullName>
    </recommendedName>
</protein>
<evidence type="ECO:0000313" key="3">
    <source>
        <dbReference type="EMBL" id="OWU72652.1"/>
    </source>
</evidence>
<dbReference type="AlphaFoldDB" id="A0A225NL18"/>
<evidence type="ECO:0000259" key="2">
    <source>
        <dbReference type="Pfam" id="PF00440"/>
    </source>
</evidence>
<dbReference type="SUPFAM" id="SSF46689">
    <property type="entry name" value="Homeodomain-like"/>
    <property type="match status" value="1"/>
</dbReference>
<accession>A0A225NL18</accession>
<gene>
    <name evidence="3" type="ORF">ATO3_16495</name>
</gene>
<comment type="caution">
    <text evidence="3">The sequence shown here is derived from an EMBL/GenBank/DDBJ whole genome shotgun (WGS) entry which is preliminary data.</text>
</comment>
<dbReference type="Pfam" id="PF00440">
    <property type="entry name" value="TetR_N"/>
    <property type="match status" value="1"/>
</dbReference>
<organism evidence="3 4">
    <name type="scientific">Marinibacterium profundimaris</name>
    <dbReference type="NCBI Taxonomy" id="1679460"/>
    <lineage>
        <taxon>Bacteria</taxon>
        <taxon>Pseudomonadati</taxon>
        <taxon>Pseudomonadota</taxon>
        <taxon>Alphaproteobacteria</taxon>
        <taxon>Rhodobacterales</taxon>
        <taxon>Paracoccaceae</taxon>
        <taxon>Marinibacterium</taxon>
    </lineage>
</organism>
<feature type="domain" description="HTH tetR-type" evidence="2">
    <location>
        <begin position="2"/>
        <end position="37"/>
    </location>
</feature>
<keyword evidence="1" id="KW-0238">DNA-binding</keyword>
<dbReference type="InterPro" id="IPR009057">
    <property type="entry name" value="Homeodomain-like_sf"/>
</dbReference>
<dbReference type="Gene3D" id="1.10.357.10">
    <property type="entry name" value="Tetracycline Repressor, domain 2"/>
    <property type="match status" value="1"/>
</dbReference>
<sequence>MLDATRSLIADGIPVTVQRAADEAGISKATAYRYFSDPSLLVAEAGLALEVAPYEDVVAGCDTPRARALAVSLYIFDLSVAHEAAFRNFLARNLDAWAAENGAPRQRRGARRVQMFRAALQDAGLPEPELDALVTALTLATGSEAMIALFDIARTDPDTARATVALVAEALLDRFLPGT</sequence>
<dbReference type="Proteomes" id="UP000215377">
    <property type="component" value="Unassembled WGS sequence"/>
</dbReference>